<dbReference type="Gene3D" id="3.90.550.10">
    <property type="entry name" value="Spore Coat Polysaccharide Biosynthesis Protein SpsA, Chain A"/>
    <property type="match status" value="1"/>
</dbReference>
<reference evidence="3" key="2">
    <citation type="submission" date="2020-09" db="EMBL/GenBank/DDBJ databases">
        <authorList>
            <person name="Sun Q."/>
            <person name="Zhou Y."/>
        </authorList>
    </citation>
    <scope>NUCLEOTIDE SEQUENCE</scope>
    <source>
        <strain evidence="3">CGMCC 4.7306</strain>
    </source>
</reference>
<dbReference type="Pfam" id="PF22181">
    <property type="entry name" value="TarS_linker"/>
    <property type="match status" value="1"/>
</dbReference>
<evidence type="ECO:0000259" key="1">
    <source>
        <dbReference type="Pfam" id="PF00535"/>
    </source>
</evidence>
<dbReference type="EMBL" id="BMMZ01000001">
    <property type="protein sequence ID" value="GGL51366.1"/>
    <property type="molecule type" value="Genomic_DNA"/>
</dbReference>
<dbReference type="PANTHER" id="PTHR22916">
    <property type="entry name" value="GLYCOSYLTRANSFERASE"/>
    <property type="match status" value="1"/>
</dbReference>
<dbReference type="InterPro" id="IPR029044">
    <property type="entry name" value="Nucleotide-diphossugar_trans"/>
</dbReference>
<evidence type="ECO:0000259" key="2">
    <source>
        <dbReference type="Pfam" id="PF22181"/>
    </source>
</evidence>
<dbReference type="InterPro" id="IPR001173">
    <property type="entry name" value="Glyco_trans_2-like"/>
</dbReference>
<comment type="caution">
    <text evidence="3">The sequence shown here is derived from an EMBL/GenBank/DDBJ whole genome shotgun (WGS) entry which is preliminary data.</text>
</comment>
<keyword evidence="4" id="KW-1185">Reference proteome</keyword>
<name>A0A917W1W0_9ACTN</name>
<reference evidence="3" key="1">
    <citation type="journal article" date="2014" name="Int. J. Syst. Evol. Microbiol.">
        <title>Complete genome sequence of Corynebacterium casei LMG S-19264T (=DSM 44701T), isolated from a smear-ripened cheese.</title>
        <authorList>
            <consortium name="US DOE Joint Genome Institute (JGI-PGF)"/>
            <person name="Walter F."/>
            <person name="Albersmeier A."/>
            <person name="Kalinowski J."/>
            <person name="Ruckert C."/>
        </authorList>
    </citation>
    <scope>NUCLEOTIDE SEQUENCE</scope>
    <source>
        <strain evidence="3">CGMCC 4.7306</strain>
    </source>
</reference>
<dbReference type="PANTHER" id="PTHR22916:SF3">
    <property type="entry name" value="UDP-GLCNAC:BETAGAL BETA-1,3-N-ACETYLGLUCOSAMINYLTRANSFERASE-LIKE PROTEIN 1"/>
    <property type="match status" value="1"/>
</dbReference>
<protein>
    <recommendedName>
        <fullName evidence="5">Glycosyl transferase family 2</fullName>
    </recommendedName>
</protein>
<evidence type="ECO:0000313" key="3">
    <source>
        <dbReference type="EMBL" id="GGL51366.1"/>
    </source>
</evidence>
<organism evidence="3 4">
    <name type="scientific">Microlunatus endophyticus</name>
    <dbReference type="NCBI Taxonomy" id="1716077"/>
    <lineage>
        <taxon>Bacteria</taxon>
        <taxon>Bacillati</taxon>
        <taxon>Actinomycetota</taxon>
        <taxon>Actinomycetes</taxon>
        <taxon>Propionibacteriales</taxon>
        <taxon>Propionibacteriaceae</taxon>
        <taxon>Microlunatus</taxon>
    </lineage>
</organism>
<evidence type="ECO:0000313" key="4">
    <source>
        <dbReference type="Proteomes" id="UP000613840"/>
    </source>
</evidence>
<dbReference type="Pfam" id="PF00535">
    <property type="entry name" value="Glycos_transf_2"/>
    <property type="match status" value="1"/>
</dbReference>
<gene>
    <name evidence="3" type="ORF">GCM10011575_07160</name>
</gene>
<feature type="domain" description="TarS/TarP linker" evidence="2">
    <location>
        <begin position="237"/>
        <end position="333"/>
    </location>
</feature>
<proteinExistence type="predicted"/>
<dbReference type="GO" id="GO:0016758">
    <property type="term" value="F:hexosyltransferase activity"/>
    <property type="evidence" value="ECO:0007669"/>
    <property type="project" value="UniProtKB-ARBA"/>
</dbReference>
<accession>A0A917W1W0</accession>
<dbReference type="InterPro" id="IPR054028">
    <property type="entry name" value="TarS/TarP_linker"/>
</dbReference>
<dbReference type="AlphaFoldDB" id="A0A917W1W0"/>
<dbReference type="Proteomes" id="UP000613840">
    <property type="component" value="Unassembled WGS sequence"/>
</dbReference>
<dbReference type="SUPFAM" id="SSF53448">
    <property type="entry name" value="Nucleotide-diphospho-sugar transferases"/>
    <property type="match status" value="1"/>
</dbReference>
<evidence type="ECO:0008006" key="5">
    <source>
        <dbReference type="Google" id="ProtNLM"/>
    </source>
</evidence>
<dbReference type="CDD" id="cd00761">
    <property type="entry name" value="Glyco_tranf_GTA_type"/>
    <property type="match status" value="1"/>
</dbReference>
<sequence length="340" mass="38466">MSLANGAWSMVFKRMPVLTKAPLVSLIVPVYNALPYLPDLLDSIDNQGLTDREFQVVLIDDGSTDGSSGVLDRFRRDRRNVQVLTQPNSGWPGMPRNRGLDVATGRWVFFADVDDYLVPRGLAELVRFGDQQAAEIVIPRVLRCGTRSGRRKFVSTQPSITKRQAFRTFTPHKLIDRQLIEANDLRFPEGEIRLEDGILLSRCYLLADKISVLADQDYYFFRGREDGQNISSRRIVPEAYVASLEKIAANVHELSRGPAMTRALIAEIIRRKVLRFYLPTRFPQYDSGRQAEWLNAHGAFLTKHADSAVRARLSEPRQRLLDCIIAGDVAAVRTEIQLQA</sequence>
<feature type="domain" description="Glycosyltransferase 2-like" evidence="1">
    <location>
        <begin position="25"/>
        <end position="163"/>
    </location>
</feature>